<dbReference type="Pfam" id="PF03573">
    <property type="entry name" value="OprD"/>
    <property type="match status" value="1"/>
</dbReference>
<feature type="chain" id="PRO_5018203760" evidence="4">
    <location>
        <begin position="27"/>
        <end position="409"/>
    </location>
</feature>
<evidence type="ECO:0000256" key="2">
    <source>
        <dbReference type="ARBA" id="ARBA00022448"/>
    </source>
</evidence>
<dbReference type="OrthoDB" id="9151008at2"/>
<reference evidence="5 6" key="1">
    <citation type="submission" date="2018-11" db="EMBL/GenBank/DDBJ databases">
        <title>Vibrio LJC006 sp. nov., isolated from seawater during the bloom of the enteromorpha.</title>
        <authorList>
            <person name="Liang J."/>
        </authorList>
    </citation>
    <scope>NUCLEOTIDE SEQUENCE [LARGE SCALE GENOMIC DNA]</scope>
    <source>
        <strain evidence="5 6">LJC006</strain>
    </source>
</reference>
<dbReference type="Proteomes" id="UP000281112">
    <property type="component" value="Unassembled WGS sequence"/>
</dbReference>
<evidence type="ECO:0000256" key="3">
    <source>
        <dbReference type="ARBA" id="ARBA00022729"/>
    </source>
</evidence>
<comment type="similarity">
    <text evidence="1">Belongs to the outer membrane porin (Opr) (TC 1.B.25) family.</text>
</comment>
<dbReference type="PANTHER" id="PTHR34596">
    <property type="entry name" value="CHITOPORIN"/>
    <property type="match status" value="1"/>
</dbReference>
<dbReference type="GO" id="GO:0016020">
    <property type="term" value="C:membrane"/>
    <property type="evidence" value="ECO:0007669"/>
    <property type="project" value="InterPro"/>
</dbReference>
<feature type="signal peptide" evidence="4">
    <location>
        <begin position="1"/>
        <end position="26"/>
    </location>
</feature>
<dbReference type="EMBL" id="RJVQ01000003">
    <property type="protein sequence ID" value="RQW63533.1"/>
    <property type="molecule type" value="Genomic_DNA"/>
</dbReference>
<evidence type="ECO:0000313" key="6">
    <source>
        <dbReference type="Proteomes" id="UP000281112"/>
    </source>
</evidence>
<gene>
    <name evidence="5" type="ORF">EES38_09815</name>
</gene>
<organism evidence="5 6">
    <name type="scientific">Vibrio viridaestus</name>
    <dbReference type="NCBI Taxonomy" id="2487322"/>
    <lineage>
        <taxon>Bacteria</taxon>
        <taxon>Pseudomonadati</taxon>
        <taxon>Pseudomonadota</taxon>
        <taxon>Gammaproteobacteria</taxon>
        <taxon>Vibrionales</taxon>
        <taxon>Vibrionaceae</taxon>
        <taxon>Vibrio</taxon>
    </lineage>
</organism>
<keyword evidence="3 4" id="KW-0732">Signal</keyword>
<dbReference type="PANTHER" id="PTHR34596:SF2">
    <property type="entry name" value="CHITOPORIN"/>
    <property type="match status" value="1"/>
</dbReference>
<evidence type="ECO:0000256" key="1">
    <source>
        <dbReference type="ARBA" id="ARBA00009075"/>
    </source>
</evidence>
<dbReference type="InterPro" id="IPR005318">
    <property type="entry name" value="OM_porin_bac"/>
</dbReference>
<accession>A0A3N9TI21</accession>
<dbReference type="AlphaFoldDB" id="A0A3N9TI21"/>
<protein>
    <submittedName>
        <fullName evidence="5">Outer membrane porin, OprD family</fullName>
    </submittedName>
</protein>
<dbReference type="GO" id="GO:0015288">
    <property type="term" value="F:porin activity"/>
    <property type="evidence" value="ECO:0007669"/>
    <property type="project" value="TreeGrafter"/>
</dbReference>
<name>A0A3N9TI21_9VIBR</name>
<sequence>MKRNSTDILRVCLLSTCAYLPVMAHADFLDDSSIQLDLKNFYLDRDYSGTTSDVSSWSQGADLQFFSGYTDTALQFGFDASAQGAITLDSEGNDGTLPYDTTTSEAQDDYGRVGATFKMKYSKTKLTVGDHRPHLPIAWDDTSRQLDTIYQGAVIQTDEIDGLSLTGGHFWSAVTRNSEKKEDFYLWGGDGQERSDGLSFAGGTYDVTKSLAATYFYAELKDIYTQQYAGLKHRAELGGDYRLTTDIRYFDNSDNGDDLYGKVDGSAFGTMFTLNKSNHMFALSYQSMNSDSFFPTMNGYIPQPYLVHWSSLAFVRPDEKSYGVRYGYNFKDFDLPGLDLFARYIYGNDINVGSDSNANEIERDIYVSYTIQEGSLQGLKFDLRNIHVNKSFSDGYDEYRFITTYTFKS</sequence>
<proteinExistence type="inferred from homology"/>
<dbReference type="Gene3D" id="2.40.160.10">
    <property type="entry name" value="Porin"/>
    <property type="match status" value="1"/>
</dbReference>
<evidence type="ECO:0000256" key="4">
    <source>
        <dbReference type="SAM" id="SignalP"/>
    </source>
</evidence>
<dbReference type="InterPro" id="IPR023614">
    <property type="entry name" value="Porin_dom_sf"/>
</dbReference>
<evidence type="ECO:0000313" key="5">
    <source>
        <dbReference type="EMBL" id="RQW63533.1"/>
    </source>
</evidence>
<keyword evidence="2" id="KW-0813">Transport</keyword>
<keyword evidence="6" id="KW-1185">Reference proteome</keyword>
<dbReference type="RefSeq" id="WP_124936995.1">
    <property type="nucleotide sequence ID" value="NZ_RJVQ01000003.1"/>
</dbReference>
<comment type="caution">
    <text evidence="5">The sequence shown here is derived from an EMBL/GenBank/DDBJ whole genome shotgun (WGS) entry which is preliminary data.</text>
</comment>